<protein>
    <submittedName>
        <fullName evidence="10">SRMS kinase</fullName>
    </submittedName>
</protein>
<gene>
    <name evidence="10" type="primary">Srms_1</name>
    <name evidence="10" type="ORF">GTO96_0008434</name>
</gene>
<dbReference type="SUPFAM" id="SSF56112">
    <property type="entry name" value="Protein kinase-like (PK-like)"/>
    <property type="match status" value="1"/>
</dbReference>
<dbReference type="PROSITE" id="PS00109">
    <property type="entry name" value="PROTEIN_KINASE_TYR"/>
    <property type="match status" value="1"/>
</dbReference>
<name>A0A8X7X613_POLSE</name>
<evidence type="ECO:0000256" key="4">
    <source>
        <dbReference type="ARBA" id="ARBA00022741"/>
    </source>
</evidence>
<evidence type="ECO:0000259" key="9">
    <source>
        <dbReference type="PROSITE" id="PS50011"/>
    </source>
</evidence>
<dbReference type="InterPro" id="IPR000719">
    <property type="entry name" value="Prot_kinase_dom"/>
</dbReference>
<proteinExistence type="predicted"/>
<dbReference type="GO" id="GO:0004713">
    <property type="term" value="F:protein tyrosine kinase activity"/>
    <property type="evidence" value="ECO:0007669"/>
    <property type="project" value="UniProtKB-KW"/>
</dbReference>
<dbReference type="GO" id="GO:0050793">
    <property type="term" value="P:regulation of developmental process"/>
    <property type="evidence" value="ECO:0007669"/>
    <property type="project" value="UniProtKB-ARBA"/>
</dbReference>
<keyword evidence="2" id="KW-0808">Transferase</keyword>
<dbReference type="EMBL" id="JAATIS010004524">
    <property type="protein sequence ID" value="KAG2461754.1"/>
    <property type="molecule type" value="Genomic_DNA"/>
</dbReference>
<dbReference type="GO" id="GO:0012505">
    <property type="term" value="C:endomembrane system"/>
    <property type="evidence" value="ECO:0007669"/>
    <property type="project" value="UniProtKB-SubCell"/>
</dbReference>
<keyword evidence="4" id="KW-0547">Nucleotide-binding</keyword>
<evidence type="ECO:0000313" key="10">
    <source>
        <dbReference type="EMBL" id="KAG2461754.1"/>
    </source>
</evidence>
<dbReference type="PROSITE" id="PS50011">
    <property type="entry name" value="PROTEIN_KINASE_DOM"/>
    <property type="match status" value="1"/>
</dbReference>
<keyword evidence="7" id="KW-0472">Membrane</keyword>
<sequence length="222" mass="24856">MSNDEFGKEIQALKNLHHPKLIKLYAICAGKEPIYIVTELMSKGSLLSFLQSAEGKALATPKLMYMAAQVAEGMAYLEDRKIVHRDLAARNILVGDELICKVADFGLARIIKDDIYSVSGTTKIPMKWTAPEAILFQKYSIKSDIWSFGILLYEIVTYGEMPYEGVHTISKGHLGQVRQFSITTQVSQLLLQFSDPELEVLDQLASLADVALIDNWLFQTII</sequence>
<dbReference type="InterPro" id="IPR008266">
    <property type="entry name" value="Tyr_kinase_AS"/>
</dbReference>
<dbReference type="PANTHER" id="PTHR24418">
    <property type="entry name" value="TYROSINE-PROTEIN KINASE"/>
    <property type="match status" value="1"/>
</dbReference>
<keyword evidence="3" id="KW-0519">Myristate</keyword>
<feature type="non-terminal residue" evidence="10">
    <location>
        <position position="222"/>
    </location>
</feature>
<dbReference type="AlphaFoldDB" id="A0A8X7X613"/>
<accession>A0A8X7X613</accession>
<dbReference type="Proteomes" id="UP000886611">
    <property type="component" value="Unassembled WGS sequence"/>
</dbReference>
<dbReference type="Gene3D" id="1.10.510.10">
    <property type="entry name" value="Transferase(Phosphotransferase) domain 1"/>
    <property type="match status" value="1"/>
</dbReference>
<dbReference type="Pfam" id="PF07714">
    <property type="entry name" value="PK_Tyr_Ser-Thr"/>
    <property type="match status" value="1"/>
</dbReference>
<keyword evidence="11" id="KW-1185">Reference proteome</keyword>
<keyword evidence="6" id="KW-0067">ATP-binding</keyword>
<keyword evidence="3" id="KW-0449">Lipoprotein</keyword>
<dbReference type="FunFam" id="1.10.510.10:FF:001512">
    <property type="entry name" value="Receptor tyrosine-protein kinase erbB-2"/>
    <property type="match status" value="1"/>
</dbReference>
<evidence type="ECO:0000256" key="5">
    <source>
        <dbReference type="ARBA" id="ARBA00022777"/>
    </source>
</evidence>
<keyword evidence="5 10" id="KW-0418">Kinase</keyword>
<dbReference type="InterPro" id="IPR050198">
    <property type="entry name" value="Non-receptor_tyrosine_kinases"/>
</dbReference>
<dbReference type="PRINTS" id="PR00109">
    <property type="entry name" value="TYRKINASE"/>
</dbReference>
<comment type="caution">
    <text evidence="10">The sequence shown here is derived from an EMBL/GenBank/DDBJ whole genome shotgun (WGS) entry which is preliminary data.</text>
</comment>
<dbReference type="InterPro" id="IPR011009">
    <property type="entry name" value="Kinase-like_dom_sf"/>
</dbReference>
<feature type="non-terminal residue" evidence="10">
    <location>
        <position position="1"/>
    </location>
</feature>
<dbReference type="InterPro" id="IPR020635">
    <property type="entry name" value="Tyr_kinase_cat_dom"/>
</dbReference>
<evidence type="ECO:0000313" key="11">
    <source>
        <dbReference type="Proteomes" id="UP000886611"/>
    </source>
</evidence>
<evidence type="ECO:0000256" key="6">
    <source>
        <dbReference type="ARBA" id="ARBA00022840"/>
    </source>
</evidence>
<feature type="domain" description="Protein kinase" evidence="9">
    <location>
        <begin position="1"/>
        <end position="217"/>
    </location>
</feature>
<evidence type="ECO:0000256" key="1">
    <source>
        <dbReference type="ARBA" id="ARBA00004308"/>
    </source>
</evidence>
<evidence type="ECO:0000256" key="8">
    <source>
        <dbReference type="ARBA" id="ARBA00023137"/>
    </source>
</evidence>
<keyword evidence="8" id="KW-0829">Tyrosine-protein kinase</keyword>
<organism evidence="10 11">
    <name type="scientific">Polypterus senegalus</name>
    <name type="common">Senegal bichir</name>
    <dbReference type="NCBI Taxonomy" id="55291"/>
    <lineage>
        <taxon>Eukaryota</taxon>
        <taxon>Metazoa</taxon>
        <taxon>Chordata</taxon>
        <taxon>Craniata</taxon>
        <taxon>Vertebrata</taxon>
        <taxon>Euteleostomi</taxon>
        <taxon>Actinopterygii</taxon>
        <taxon>Polypteriformes</taxon>
        <taxon>Polypteridae</taxon>
        <taxon>Polypterus</taxon>
    </lineage>
</organism>
<evidence type="ECO:0000256" key="7">
    <source>
        <dbReference type="ARBA" id="ARBA00023136"/>
    </source>
</evidence>
<dbReference type="GO" id="GO:0005524">
    <property type="term" value="F:ATP binding"/>
    <property type="evidence" value="ECO:0007669"/>
    <property type="project" value="UniProtKB-KW"/>
</dbReference>
<evidence type="ECO:0000256" key="3">
    <source>
        <dbReference type="ARBA" id="ARBA00022707"/>
    </source>
</evidence>
<comment type="subcellular location">
    <subcellularLocation>
        <location evidence="1">Endomembrane system</location>
    </subcellularLocation>
</comment>
<evidence type="ECO:0000256" key="2">
    <source>
        <dbReference type="ARBA" id="ARBA00022679"/>
    </source>
</evidence>
<reference evidence="10 11" key="1">
    <citation type="journal article" date="2021" name="Cell">
        <title>Tracing the genetic footprints of vertebrate landing in non-teleost ray-finned fishes.</title>
        <authorList>
            <person name="Bi X."/>
            <person name="Wang K."/>
            <person name="Yang L."/>
            <person name="Pan H."/>
            <person name="Jiang H."/>
            <person name="Wei Q."/>
            <person name="Fang M."/>
            <person name="Yu H."/>
            <person name="Zhu C."/>
            <person name="Cai Y."/>
            <person name="He Y."/>
            <person name="Gan X."/>
            <person name="Zeng H."/>
            <person name="Yu D."/>
            <person name="Zhu Y."/>
            <person name="Jiang H."/>
            <person name="Qiu Q."/>
            <person name="Yang H."/>
            <person name="Zhang Y.E."/>
            <person name="Wang W."/>
            <person name="Zhu M."/>
            <person name="He S."/>
            <person name="Zhang G."/>
        </authorList>
    </citation>
    <scope>NUCLEOTIDE SEQUENCE [LARGE SCALE GENOMIC DNA]</scope>
    <source>
        <strain evidence="10">Bchr_013</strain>
    </source>
</reference>
<dbReference type="InterPro" id="IPR001245">
    <property type="entry name" value="Ser-Thr/Tyr_kinase_cat_dom"/>
</dbReference>
<dbReference type="SMART" id="SM00219">
    <property type="entry name" value="TyrKc"/>
    <property type="match status" value="1"/>
</dbReference>
<dbReference type="GO" id="GO:0048468">
    <property type="term" value="P:cell development"/>
    <property type="evidence" value="ECO:0007669"/>
    <property type="project" value="UniProtKB-ARBA"/>
</dbReference>
<dbReference type="GO" id="GO:0030182">
    <property type="term" value="P:neuron differentiation"/>
    <property type="evidence" value="ECO:0007669"/>
    <property type="project" value="UniProtKB-ARBA"/>
</dbReference>